<keyword evidence="8" id="KW-1185">Reference proteome</keyword>
<feature type="compositionally biased region" description="Basic and acidic residues" evidence="1">
    <location>
        <begin position="301"/>
        <end position="335"/>
    </location>
</feature>
<evidence type="ECO:0000256" key="1">
    <source>
        <dbReference type="SAM" id="MobiDB-lite"/>
    </source>
</evidence>
<protein>
    <recommendedName>
        <fullName evidence="9">CCHC-type domain-containing protein</fullName>
    </recommendedName>
</protein>
<dbReference type="EMBL" id="JAZGQO010000034">
    <property type="protein sequence ID" value="KAK6165046.1"/>
    <property type="molecule type" value="Genomic_DNA"/>
</dbReference>
<dbReference type="EMBL" id="JAZGQO010000003">
    <property type="protein sequence ID" value="KAK6188018.1"/>
    <property type="molecule type" value="Genomic_DNA"/>
</dbReference>
<feature type="compositionally biased region" description="Low complexity" evidence="1">
    <location>
        <begin position="226"/>
        <end position="240"/>
    </location>
</feature>
<evidence type="ECO:0000313" key="2">
    <source>
        <dbReference type="EMBL" id="KAK6165040.1"/>
    </source>
</evidence>
<proteinExistence type="predicted"/>
<evidence type="ECO:0000313" key="6">
    <source>
        <dbReference type="EMBL" id="KAK6188008.1"/>
    </source>
</evidence>
<feature type="compositionally biased region" description="Basic and acidic residues" evidence="1">
    <location>
        <begin position="250"/>
        <end position="281"/>
    </location>
</feature>
<sequence length="344" mass="38927">MGDYSLKIRITEDDIDKDILGRTVRVFVTGEDRVWRVGIVEAVSSIIPRENIVAIDKRGTFREWFVTVSSRNDVELLDIAGSYQNARSTFSFCPSDKRRVEFRVHRTPRFLKQSVLSQIFEPHGRIISISELSSSEPGAMNLRNGIKVVKMEMREDKLAAVPHFIESEDGAYKFLITSRDRAPLCLRCKCLGHVAGNCVVNNDPKLYSSRVVNAIDNSNLDLASSFTSTSSDDDSMSSSGEGEHMEDESKDNNGLEETEKNNDKEIKETVEGEKNKGENDVINKQAALIEKMAFSDSWSEQVDREEKEKLEKDRTNAKRKDRHEGGKSKVEGGKIRKEKKKKTK</sequence>
<evidence type="ECO:0000313" key="5">
    <source>
        <dbReference type="EMBL" id="KAK6165050.1"/>
    </source>
</evidence>
<reference evidence="5 8" key="1">
    <citation type="submission" date="2024-01" db="EMBL/GenBank/DDBJ databases">
        <title>The genome of the rayed Mediterranean limpet Patella caerulea (Linnaeus, 1758).</title>
        <authorList>
            <person name="Anh-Thu Weber A."/>
            <person name="Halstead-Nussloch G."/>
        </authorList>
    </citation>
    <scope>NUCLEOTIDE SEQUENCE [LARGE SCALE GENOMIC DNA]</scope>
    <source>
        <strain evidence="5">AATW-2023a</strain>
        <tissue evidence="5">Whole specimen</tissue>
    </source>
</reference>
<dbReference type="Proteomes" id="UP001347796">
    <property type="component" value="Unassembled WGS sequence"/>
</dbReference>
<dbReference type="EMBL" id="JAZGQO010000003">
    <property type="protein sequence ID" value="KAK6188008.1"/>
    <property type="molecule type" value="Genomic_DNA"/>
</dbReference>
<dbReference type="EMBL" id="JAZGQO010000034">
    <property type="protein sequence ID" value="KAK6165040.1"/>
    <property type="molecule type" value="Genomic_DNA"/>
</dbReference>
<accession>A0AAN8J3U3</accession>
<evidence type="ECO:0000313" key="7">
    <source>
        <dbReference type="EMBL" id="KAK6188018.1"/>
    </source>
</evidence>
<feature type="region of interest" description="Disordered" evidence="1">
    <location>
        <begin position="226"/>
        <end position="281"/>
    </location>
</feature>
<evidence type="ECO:0000313" key="8">
    <source>
        <dbReference type="Proteomes" id="UP001347796"/>
    </source>
</evidence>
<evidence type="ECO:0008006" key="9">
    <source>
        <dbReference type="Google" id="ProtNLM"/>
    </source>
</evidence>
<feature type="region of interest" description="Disordered" evidence="1">
    <location>
        <begin position="293"/>
        <end position="344"/>
    </location>
</feature>
<evidence type="ECO:0000313" key="4">
    <source>
        <dbReference type="EMBL" id="KAK6165048.1"/>
    </source>
</evidence>
<dbReference type="EMBL" id="JAZGQO010000034">
    <property type="protein sequence ID" value="KAK6165048.1"/>
    <property type="molecule type" value="Genomic_DNA"/>
</dbReference>
<dbReference type="AlphaFoldDB" id="A0AAN8J3U3"/>
<comment type="caution">
    <text evidence="5">The sequence shown here is derived from an EMBL/GenBank/DDBJ whole genome shotgun (WGS) entry which is preliminary data.</text>
</comment>
<name>A0AAN8J3U3_PATCE</name>
<gene>
    <name evidence="6" type="ORF">SNE40_004282</name>
    <name evidence="7" type="ORF">SNE40_004290</name>
    <name evidence="2" type="ORF">SNE40_023684</name>
    <name evidence="3" type="ORF">SNE40_023688</name>
    <name evidence="4" type="ORF">SNE40_023690</name>
    <name evidence="5" type="ORF">SNE40_023692</name>
</gene>
<dbReference type="EMBL" id="JAZGQO010000034">
    <property type="protein sequence ID" value="KAK6165050.1"/>
    <property type="molecule type" value="Genomic_DNA"/>
</dbReference>
<organism evidence="5 8">
    <name type="scientific">Patella caerulea</name>
    <name type="common">Rayed Mediterranean limpet</name>
    <dbReference type="NCBI Taxonomy" id="87958"/>
    <lineage>
        <taxon>Eukaryota</taxon>
        <taxon>Metazoa</taxon>
        <taxon>Spiralia</taxon>
        <taxon>Lophotrochozoa</taxon>
        <taxon>Mollusca</taxon>
        <taxon>Gastropoda</taxon>
        <taxon>Patellogastropoda</taxon>
        <taxon>Patelloidea</taxon>
        <taxon>Patellidae</taxon>
        <taxon>Patella</taxon>
    </lineage>
</organism>
<evidence type="ECO:0000313" key="3">
    <source>
        <dbReference type="EMBL" id="KAK6165046.1"/>
    </source>
</evidence>